<dbReference type="NCBIfam" id="NF033738">
    <property type="entry name" value="microvirid_RiPP"/>
    <property type="match status" value="1"/>
</dbReference>
<evidence type="ECO:0000313" key="1">
    <source>
        <dbReference type="EMBL" id="KYC37674.1"/>
    </source>
</evidence>
<dbReference type="STRING" id="128403.WA1_40145"/>
<dbReference type="InterPro" id="IPR022217">
    <property type="entry name" value="Prot_inh_I10_marinostatin"/>
</dbReference>
<sequence>MSNNEQILPFFARYLEGQFCEDLSEEEMDEVHGGYRLAHPTRPKKDEIFTTLKYPSDNEEGGDFATKKYPSDTDEYAVTLKYPSDGDDDVIAIETVDAVDTTAIE</sequence>
<proteinExistence type="predicted"/>
<evidence type="ECO:0000313" key="2">
    <source>
        <dbReference type="Proteomes" id="UP000076925"/>
    </source>
</evidence>
<dbReference type="Pfam" id="PF12559">
    <property type="entry name" value="Inhibitor_I10"/>
    <property type="match status" value="1"/>
</dbReference>
<gene>
    <name evidence="1" type="ORF">WA1_40145</name>
</gene>
<organism evidence="1 2">
    <name type="scientific">Scytonema hofmannii PCC 7110</name>
    <dbReference type="NCBI Taxonomy" id="128403"/>
    <lineage>
        <taxon>Bacteria</taxon>
        <taxon>Bacillati</taxon>
        <taxon>Cyanobacteriota</taxon>
        <taxon>Cyanophyceae</taxon>
        <taxon>Nostocales</taxon>
        <taxon>Scytonemataceae</taxon>
        <taxon>Scytonema</taxon>
    </lineage>
</organism>
<name>A0A139WYZ3_9CYAN</name>
<comment type="caution">
    <text evidence="1">The sequence shown here is derived from an EMBL/GenBank/DDBJ whole genome shotgun (WGS) entry which is preliminary data.</text>
</comment>
<accession>A0A139WYZ3</accession>
<reference evidence="1 2" key="1">
    <citation type="journal article" date="2013" name="Genome Biol. Evol.">
        <title>Genomes of Stigonematalean cyanobacteria (subsection V) and the evolution of oxygenic photosynthesis from prokaryotes to plastids.</title>
        <authorList>
            <person name="Dagan T."/>
            <person name="Roettger M."/>
            <person name="Stucken K."/>
            <person name="Landan G."/>
            <person name="Koch R."/>
            <person name="Major P."/>
            <person name="Gould S.B."/>
            <person name="Goremykin V.V."/>
            <person name="Rippka R."/>
            <person name="Tandeau de Marsac N."/>
            <person name="Gugger M."/>
            <person name="Lockhart P.J."/>
            <person name="Allen J.F."/>
            <person name="Brune I."/>
            <person name="Maus I."/>
            <person name="Puhler A."/>
            <person name="Martin W.F."/>
        </authorList>
    </citation>
    <scope>NUCLEOTIDE SEQUENCE [LARGE SCALE GENOMIC DNA]</scope>
    <source>
        <strain evidence="1 2">PCC 7110</strain>
    </source>
</reference>
<dbReference type="Proteomes" id="UP000076925">
    <property type="component" value="Unassembled WGS sequence"/>
</dbReference>
<protein>
    <submittedName>
        <fullName evidence="1">Serine endopeptidase inhibitor</fullName>
    </submittedName>
</protein>
<dbReference type="RefSeq" id="WP_017748607.1">
    <property type="nucleotide sequence ID" value="NZ_KQ976354.1"/>
</dbReference>
<dbReference type="EMBL" id="ANNX02000046">
    <property type="protein sequence ID" value="KYC37674.1"/>
    <property type="molecule type" value="Genomic_DNA"/>
</dbReference>
<keyword evidence="2" id="KW-1185">Reference proteome</keyword>
<dbReference type="AlphaFoldDB" id="A0A139WYZ3"/>